<reference evidence="2 3" key="1">
    <citation type="journal article" date="2011" name="PLoS Genet.">
        <title>Genomic analysis of the necrotrophic fungal pathogens Sclerotinia sclerotiorum and Botrytis cinerea.</title>
        <authorList>
            <person name="Amselem J."/>
            <person name="Cuomo C.A."/>
            <person name="van Kan J.A."/>
            <person name="Viaud M."/>
            <person name="Benito E.P."/>
            <person name="Couloux A."/>
            <person name="Coutinho P.M."/>
            <person name="de Vries R.P."/>
            <person name="Dyer P.S."/>
            <person name="Fillinger S."/>
            <person name="Fournier E."/>
            <person name="Gout L."/>
            <person name="Hahn M."/>
            <person name="Kohn L."/>
            <person name="Lapalu N."/>
            <person name="Plummer K.M."/>
            <person name="Pradier J.M."/>
            <person name="Quevillon E."/>
            <person name="Sharon A."/>
            <person name="Simon A."/>
            <person name="ten Have A."/>
            <person name="Tudzynski B."/>
            <person name="Tudzynski P."/>
            <person name="Wincker P."/>
            <person name="Andrew M."/>
            <person name="Anthouard V."/>
            <person name="Beever R.E."/>
            <person name="Beffa R."/>
            <person name="Benoit I."/>
            <person name="Bouzid O."/>
            <person name="Brault B."/>
            <person name="Chen Z."/>
            <person name="Choquer M."/>
            <person name="Collemare J."/>
            <person name="Cotton P."/>
            <person name="Danchin E.G."/>
            <person name="Da Silva C."/>
            <person name="Gautier A."/>
            <person name="Giraud C."/>
            <person name="Giraud T."/>
            <person name="Gonzalez C."/>
            <person name="Grossetete S."/>
            <person name="Guldener U."/>
            <person name="Henrissat B."/>
            <person name="Howlett B.J."/>
            <person name="Kodira C."/>
            <person name="Kretschmer M."/>
            <person name="Lappartient A."/>
            <person name="Leroch M."/>
            <person name="Levis C."/>
            <person name="Mauceli E."/>
            <person name="Neuveglise C."/>
            <person name="Oeser B."/>
            <person name="Pearson M."/>
            <person name="Poulain J."/>
            <person name="Poussereau N."/>
            <person name="Quesneville H."/>
            <person name="Rascle C."/>
            <person name="Schumacher J."/>
            <person name="Segurens B."/>
            <person name="Sexton A."/>
            <person name="Silva E."/>
            <person name="Sirven C."/>
            <person name="Soanes D.M."/>
            <person name="Talbot N.J."/>
            <person name="Templeton M."/>
            <person name="Yandava C."/>
            <person name="Yarden O."/>
            <person name="Zeng Q."/>
            <person name="Rollins J.A."/>
            <person name="Lebrun M.H."/>
            <person name="Dickman M."/>
        </authorList>
    </citation>
    <scope>NUCLEOTIDE SEQUENCE [LARGE SCALE GENOMIC DNA]</scope>
    <source>
        <strain evidence="2 3">B05.10</strain>
    </source>
</reference>
<evidence type="ECO:0000313" key="2">
    <source>
        <dbReference type="EMBL" id="ATZ49823.1"/>
    </source>
</evidence>
<dbReference type="EMBL" id="CP009809">
    <property type="protein sequence ID" value="ATZ49823.1"/>
    <property type="molecule type" value="Genomic_DNA"/>
</dbReference>
<organism evidence="2 3">
    <name type="scientific">Botryotinia fuckeliana (strain B05.10)</name>
    <name type="common">Noble rot fungus</name>
    <name type="synonym">Botrytis cinerea</name>
    <dbReference type="NCBI Taxonomy" id="332648"/>
    <lineage>
        <taxon>Eukaryota</taxon>
        <taxon>Fungi</taxon>
        <taxon>Dikarya</taxon>
        <taxon>Ascomycota</taxon>
        <taxon>Pezizomycotina</taxon>
        <taxon>Leotiomycetes</taxon>
        <taxon>Helotiales</taxon>
        <taxon>Sclerotiniaceae</taxon>
        <taxon>Botrytis</taxon>
    </lineage>
</organism>
<name>A0A384JGV4_BOTFB</name>
<dbReference type="VEuPathDB" id="FungiDB:Bcin05g02270"/>
<sequence>MEHTNRSTKAERSTVLKYVEVVPDKEFIIRITTDKSYKWTSPYIVMDIMVDDVVITTHHFGRHEFEQEYQASSSHVHECIGSCGIENEQEKVRSFKFSKLSVCSQRGIERRNRG</sequence>
<keyword evidence="3" id="KW-1185">Reference proteome</keyword>
<dbReference type="InterPro" id="IPR057678">
    <property type="entry name" value="DUF7918"/>
</dbReference>
<proteinExistence type="predicted"/>
<gene>
    <name evidence="2" type="ORF">BCIN_05g02270</name>
</gene>
<evidence type="ECO:0000313" key="3">
    <source>
        <dbReference type="Proteomes" id="UP000001798"/>
    </source>
</evidence>
<reference evidence="2 3" key="3">
    <citation type="journal article" date="2017" name="Mol. Plant Pathol.">
        <title>A gapless genome sequence of the fungus Botrytis cinerea.</title>
        <authorList>
            <person name="Van Kan J.A."/>
            <person name="Stassen J.H."/>
            <person name="Mosbach A."/>
            <person name="Van Der Lee T.A."/>
            <person name="Faino L."/>
            <person name="Farmer A.D."/>
            <person name="Papasotiriou D.G."/>
            <person name="Zhou S."/>
            <person name="Seidl M.F."/>
            <person name="Cottam E."/>
            <person name="Edel D."/>
            <person name="Hahn M."/>
            <person name="Schwartz D.C."/>
            <person name="Dietrich R.A."/>
            <person name="Widdison S."/>
            <person name="Scalliet G."/>
        </authorList>
    </citation>
    <scope>NUCLEOTIDE SEQUENCE [LARGE SCALE GENOMIC DNA]</scope>
    <source>
        <strain evidence="2 3">B05.10</strain>
    </source>
</reference>
<dbReference type="GeneID" id="36394168"/>
<dbReference type="RefSeq" id="XP_024548677.1">
    <property type="nucleotide sequence ID" value="XM_024692895.1"/>
</dbReference>
<dbReference type="OrthoDB" id="3364132at2759"/>
<dbReference type="Proteomes" id="UP000001798">
    <property type="component" value="Chromosome 5"/>
</dbReference>
<protein>
    <recommendedName>
        <fullName evidence="1">DUF7918 domain-containing protein</fullName>
    </recommendedName>
</protein>
<evidence type="ECO:0000259" key="1">
    <source>
        <dbReference type="Pfam" id="PF25534"/>
    </source>
</evidence>
<dbReference type="Pfam" id="PF25534">
    <property type="entry name" value="DUF7918"/>
    <property type="match status" value="1"/>
</dbReference>
<accession>A0A384JGV4</accession>
<dbReference type="KEGG" id="bfu:BCIN_05g02270"/>
<reference evidence="2 3" key="2">
    <citation type="journal article" date="2012" name="Eukaryot. Cell">
        <title>Genome update of Botrytis cinerea strains B05.10 and T4.</title>
        <authorList>
            <person name="Staats M."/>
            <person name="van Kan J.A."/>
        </authorList>
    </citation>
    <scope>NUCLEOTIDE SEQUENCE [LARGE SCALE GENOMIC DNA]</scope>
    <source>
        <strain evidence="2 3">B05.10</strain>
    </source>
</reference>
<feature type="domain" description="DUF7918" evidence="1">
    <location>
        <begin position="4"/>
        <end position="104"/>
    </location>
</feature>
<dbReference type="AlphaFoldDB" id="A0A384JGV4"/>